<dbReference type="AlphaFoldDB" id="A0A090DVL1"/>
<feature type="domain" description="FAD-binding FR-type" evidence="6">
    <location>
        <begin position="779"/>
        <end position="880"/>
    </location>
</feature>
<dbReference type="Pfam" id="PF01568">
    <property type="entry name" value="Molydop_binding"/>
    <property type="match status" value="1"/>
</dbReference>
<sequence length="1106" mass="121739">MMEEKVGFCTLCKSRCGTINIVEDGWLKKVVPNPDHPTGKAICLKGRSAPEVVHNSRRLKAPLRRTTPKSDPDPRWMEIAWDEALDETADRLKGHVAKGGPESVAFAVTSGSSSPLSDSTDWILRLIRGFGSPNLCYAAEICTWHKDYAHAFTFGSGIPAADYPNSELILLWGHNPPSVWLAQAEAIAAAQARGAKLAVIDPRRTPFAGRADHWLRVRPGTDAALAMGLARELIERVAFDGDFVRDWTNAPFLVRSDNGKFLRSRELLHDDAAKCEQDYLVWDDATKGLLPAALKSKSAALSASHVVATKTGNVLCRTAFDLYRDAVAPFDPDTVERLTGVAPTTFGAFAQALGSAKKISYHTWTGTGQHRNATQTERAIATLYALTGSFDVEGGNVQITPLPTPDLHSMALMPQEQRAKALGLADRPLGPPLNGWITSTDLYDAIIDHRPYGVEALVTFGANLLVSYPAPGRGKQALQDLDFYVHCDLFHNPTSDYADILLPVSTPWEHEALRIGFEISFEAQELVQLRQQMVPRQGDTRSDLWIVFELAKRLGLGELFFDGDIEAAWKYQLAPLNLDLETLRANPQGVRVPIARRYQKYREEGFTTETGRAELYSEKLLRHGYGPVPEFVPSPDSGDQSFPLVLMATSNGYFRHSQDRGMSCLRRKRPEPLVEMHPDLAATYGIDQGDQVRVSTRIGSIILKASLDDGLAPDVVVGDYGWWQSAPDLGLPGYGLEADGEGANYNALVPERDRDPISGSLPMRSLACSIQLVRTASERAVRDFQVVGRRAEANEIVSLEVKPVDGLPLSGFKPGQHVAIRLDGNERCYSLIGASSEEPHSYSIAIRRILDGPVSDYLTSVVKEGDVISLKAPAGNFILPLINEFPVVLIAAGIGITPFLSFLESLTGAPGEPEVTLYFTCRDAQSRPFHARLCHHAGRLSNLHVVNYLSRPAEPVGDSRSGRFAVDEIPESLILRRPRFYLCAGNEMMDEVTRDLLARKVPKFEIFSERFRAPTRPLTSQSVACDIRFSRSGRTLRWQPDSGVLLDFAEKKGEQLPSGCRVGQCESCAVRVLQGRVRHLIEEPELEEGMCLACQAVPLSDLVLEA</sequence>
<dbReference type="Gene3D" id="2.40.40.20">
    <property type="match status" value="1"/>
</dbReference>
<dbReference type="InterPro" id="IPR006656">
    <property type="entry name" value="Mopterin_OxRdtase"/>
</dbReference>
<dbReference type="GO" id="GO:0046872">
    <property type="term" value="F:metal ion binding"/>
    <property type="evidence" value="ECO:0007669"/>
    <property type="project" value="UniProtKB-KW"/>
</dbReference>
<dbReference type="InterPro" id="IPR017938">
    <property type="entry name" value="Riboflavin_synthase-like_b-brl"/>
</dbReference>
<dbReference type="Pfam" id="PF00970">
    <property type="entry name" value="FAD_binding_6"/>
    <property type="match status" value="1"/>
</dbReference>
<dbReference type="InterPro" id="IPR008333">
    <property type="entry name" value="Cbr1-like_FAD-bd_dom"/>
</dbReference>
<dbReference type="InterPro" id="IPR006657">
    <property type="entry name" value="MoPterin_dinucl-bd_dom"/>
</dbReference>
<evidence type="ECO:0000259" key="5">
    <source>
        <dbReference type="PROSITE" id="PS51085"/>
    </source>
</evidence>
<gene>
    <name evidence="8" type="ORF">MPL3356_340137</name>
</gene>
<dbReference type="InterPro" id="IPR039261">
    <property type="entry name" value="FNR_nucleotide-bd"/>
</dbReference>
<dbReference type="PROSITE" id="PS51669">
    <property type="entry name" value="4FE4S_MOW_BIS_MGD"/>
    <property type="match status" value="1"/>
</dbReference>
<dbReference type="InterPro" id="IPR036010">
    <property type="entry name" value="2Fe-2S_ferredoxin-like_sf"/>
</dbReference>
<dbReference type="Proteomes" id="UP000045285">
    <property type="component" value="Unassembled WGS sequence"/>
</dbReference>
<dbReference type="SMART" id="SM00926">
    <property type="entry name" value="Molybdop_Fe4S4"/>
    <property type="match status" value="1"/>
</dbReference>
<dbReference type="PROSITE" id="PS51085">
    <property type="entry name" value="2FE2S_FER_2"/>
    <property type="match status" value="1"/>
</dbReference>
<dbReference type="SUPFAM" id="SSF52343">
    <property type="entry name" value="Ferredoxin reductase-like, C-terminal NADP-linked domain"/>
    <property type="match status" value="1"/>
</dbReference>
<dbReference type="CDD" id="cd06184">
    <property type="entry name" value="flavohem_like_fad_nad_binding"/>
    <property type="match status" value="1"/>
</dbReference>
<protein>
    <submittedName>
        <fullName evidence="8">Anaerobic dehydrogenase, typically selenocysteine-containing</fullName>
    </submittedName>
</protein>
<dbReference type="Gene3D" id="3.40.50.80">
    <property type="entry name" value="Nucleotide-binding domain of ferredoxin-NADP reductase (FNR) module"/>
    <property type="match status" value="1"/>
</dbReference>
<dbReference type="GO" id="GO:0016491">
    <property type="term" value="F:oxidoreductase activity"/>
    <property type="evidence" value="ECO:0007669"/>
    <property type="project" value="InterPro"/>
</dbReference>
<accession>A0A090DVL1</accession>
<evidence type="ECO:0000256" key="2">
    <source>
        <dbReference type="ARBA" id="ARBA00022723"/>
    </source>
</evidence>
<dbReference type="SUPFAM" id="SSF63380">
    <property type="entry name" value="Riboflavin synthase domain-like"/>
    <property type="match status" value="1"/>
</dbReference>
<reference evidence="9" key="1">
    <citation type="submission" date="2014-08" db="EMBL/GenBank/DDBJ databases">
        <authorList>
            <person name="Moulin L."/>
        </authorList>
    </citation>
    <scope>NUCLEOTIDE SEQUENCE [LARGE SCALE GENOMIC DNA]</scope>
</reference>
<dbReference type="InterPro" id="IPR017927">
    <property type="entry name" value="FAD-bd_FR_type"/>
</dbReference>
<dbReference type="GO" id="GO:0051536">
    <property type="term" value="F:iron-sulfur cluster binding"/>
    <property type="evidence" value="ECO:0007669"/>
    <property type="project" value="UniProtKB-KW"/>
</dbReference>
<dbReference type="InterPro" id="IPR009010">
    <property type="entry name" value="Asp_de-COase-like_dom_sf"/>
</dbReference>
<evidence type="ECO:0000259" key="6">
    <source>
        <dbReference type="PROSITE" id="PS51384"/>
    </source>
</evidence>
<dbReference type="Pfam" id="PF00111">
    <property type="entry name" value="Fer2"/>
    <property type="match status" value="1"/>
</dbReference>
<dbReference type="Pfam" id="PF04879">
    <property type="entry name" value="Molybdop_Fe4S4"/>
    <property type="match status" value="1"/>
</dbReference>
<dbReference type="Gene3D" id="2.40.30.10">
    <property type="entry name" value="Translation factors"/>
    <property type="match status" value="1"/>
</dbReference>
<keyword evidence="4" id="KW-0411">Iron-sulfur</keyword>
<organism evidence="8 9">
    <name type="scientific">Mesorhizobium plurifarium</name>
    <dbReference type="NCBI Taxonomy" id="69974"/>
    <lineage>
        <taxon>Bacteria</taxon>
        <taxon>Pseudomonadati</taxon>
        <taxon>Pseudomonadota</taxon>
        <taxon>Alphaproteobacteria</taxon>
        <taxon>Hyphomicrobiales</taxon>
        <taxon>Phyllobacteriaceae</taxon>
        <taxon>Mesorhizobium</taxon>
    </lineage>
</organism>
<evidence type="ECO:0000256" key="1">
    <source>
        <dbReference type="ARBA" id="ARBA00010312"/>
    </source>
</evidence>
<dbReference type="SUPFAM" id="SSF54292">
    <property type="entry name" value="2Fe-2S ferredoxin-like"/>
    <property type="match status" value="1"/>
</dbReference>
<evidence type="ECO:0000256" key="4">
    <source>
        <dbReference type="ARBA" id="ARBA00023014"/>
    </source>
</evidence>
<dbReference type="GO" id="GO:0018818">
    <property type="term" value="F:acetylene hydratase activity"/>
    <property type="evidence" value="ECO:0007669"/>
    <property type="project" value="InterPro"/>
</dbReference>
<dbReference type="GO" id="GO:0043546">
    <property type="term" value="F:molybdopterin cofactor binding"/>
    <property type="evidence" value="ECO:0007669"/>
    <property type="project" value="InterPro"/>
</dbReference>
<name>A0A090DVL1_MESPL</name>
<dbReference type="InterPro" id="IPR001433">
    <property type="entry name" value="OxRdtase_FAD/NAD-bd"/>
</dbReference>
<dbReference type="CDD" id="cd00207">
    <property type="entry name" value="fer2"/>
    <property type="match status" value="1"/>
</dbReference>
<comment type="similarity">
    <text evidence="1">Belongs to the prokaryotic molybdopterin-containing oxidoreductase family.</text>
</comment>
<keyword evidence="3" id="KW-0408">Iron</keyword>
<dbReference type="Pfam" id="PF00384">
    <property type="entry name" value="Molybdopterin"/>
    <property type="match status" value="1"/>
</dbReference>
<dbReference type="InterPro" id="IPR001709">
    <property type="entry name" value="Flavoprot_Pyr_Nucl_cyt_Rdtase"/>
</dbReference>
<evidence type="ECO:0000259" key="7">
    <source>
        <dbReference type="PROSITE" id="PS51669"/>
    </source>
</evidence>
<dbReference type="InterPro" id="IPR006963">
    <property type="entry name" value="Mopterin_OxRdtase_4Fe-4S_dom"/>
</dbReference>
<dbReference type="EMBL" id="CCMZ01000028">
    <property type="protein sequence ID" value="CDX21011.1"/>
    <property type="molecule type" value="Genomic_DNA"/>
</dbReference>
<feature type="domain" description="4Fe-4S Mo/W bis-MGD-type" evidence="7">
    <location>
        <begin position="2"/>
        <end position="57"/>
    </location>
</feature>
<dbReference type="InterPro" id="IPR037949">
    <property type="entry name" value="MopB_CT_Acetylene-hydratase"/>
</dbReference>
<dbReference type="PRINTS" id="PR00371">
    <property type="entry name" value="FPNCR"/>
</dbReference>
<proteinExistence type="inferred from homology"/>
<dbReference type="InterPro" id="IPR012675">
    <property type="entry name" value="Beta-grasp_dom_sf"/>
</dbReference>
<dbReference type="Gene3D" id="3.40.50.740">
    <property type="match status" value="2"/>
</dbReference>
<dbReference type="Gene3D" id="3.10.20.30">
    <property type="match status" value="1"/>
</dbReference>
<dbReference type="InterPro" id="IPR001041">
    <property type="entry name" value="2Fe-2S_ferredoxin-type"/>
</dbReference>
<dbReference type="InterPro" id="IPR050612">
    <property type="entry name" value="Prok_Mopterin_Oxidored"/>
</dbReference>
<dbReference type="Gene3D" id="3.40.228.10">
    <property type="entry name" value="Dimethylsulfoxide Reductase, domain 2"/>
    <property type="match status" value="1"/>
</dbReference>
<dbReference type="SUPFAM" id="SSF50692">
    <property type="entry name" value="ADC-like"/>
    <property type="match status" value="1"/>
</dbReference>
<dbReference type="SUPFAM" id="SSF53706">
    <property type="entry name" value="Formate dehydrogenase/DMSO reductase, domains 1-3"/>
    <property type="match status" value="1"/>
</dbReference>
<dbReference type="PRINTS" id="PR00409">
    <property type="entry name" value="PHDIOXRDTASE"/>
</dbReference>
<dbReference type="Gene3D" id="2.20.25.90">
    <property type="entry name" value="ADC-like domains"/>
    <property type="match status" value="1"/>
</dbReference>
<evidence type="ECO:0000313" key="9">
    <source>
        <dbReference type="Proteomes" id="UP000045285"/>
    </source>
</evidence>
<keyword evidence="9" id="KW-1185">Reference proteome</keyword>
<evidence type="ECO:0000256" key="3">
    <source>
        <dbReference type="ARBA" id="ARBA00023004"/>
    </source>
</evidence>
<dbReference type="PROSITE" id="PS51384">
    <property type="entry name" value="FAD_FR"/>
    <property type="match status" value="1"/>
</dbReference>
<feature type="domain" description="2Fe-2S ferredoxin-type" evidence="5">
    <location>
        <begin position="1025"/>
        <end position="1106"/>
    </location>
</feature>
<dbReference type="CDD" id="cd02781">
    <property type="entry name" value="MopB_CT_Acetylene-hydratase"/>
    <property type="match status" value="1"/>
</dbReference>
<keyword evidence="2" id="KW-0479">Metal-binding</keyword>
<dbReference type="Pfam" id="PF00175">
    <property type="entry name" value="NAD_binding_1"/>
    <property type="match status" value="1"/>
</dbReference>
<evidence type="ECO:0000313" key="8">
    <source>
        <dbReference type="EMBL" id="CDX21011.1"/>
    </source>
</evidence>
<dbReference type="PANTHER" id="PTHR43742">
    <property type="entry name" value="TRIMETHYLAMINE-N-OXIDE REDUCTASE"/>
    <property type="match status" value="1"/>
</dbReference>